<gene>
    <name evidence="3" type="ORF">V2H45_15935</name>
</gene>
<dbReference type="AlphaFoldDB" id="A0AAW9Q2Y3"/>
<keyword evidence="3" id="KW-0808">Transferase</keyword>
<evidence type="ECO:0000259" key="2">
    <source>
        <dbReference type="Pfam" id="PF13579"/>
    </source>
</evidence>
<evidence type="ECO:0000313" key="4">
    <source>
        <dbReference type="Proteomes" id="UP001333818"/>
    </source>
</evidence>
<proteinExistence type="predicted"/>
<feature type="domain" description="Glycosyl transferase family 1" evidence="1">
    <location>
        <begin position="215"/>
        <end position="382"/>
    </location>
</feature>
<protein>
    <submittedName>
        <fullName evidence="3">Glycosyltransferase</fullName>
        <ecNumber evidence="3">2.4.-.-</ecNumber>
    </submittedName>
</protein>
<organism evidence="3 4">
    <name type="scientific">Tumidithrix elongata BACA0141</name>
    <dbReference type="NCBI Taxonomy" id="2716417"/>
    <lineage>
        <taxon>Bacteria</taxon>
        <taxon>Bacillati</taxon>
        <taxon>Cyanobacteriota</taxon>
        <taxon>Cyanophyceae</taxon>
        <taxon>Pseudanabaenales</taxon>
        <taxon>Pseudanabaenaceae</taxon>
        <taxon>Tumidithrix</taxon>
        <taxon>Tumidithrix elongata</taxon>
    </lineage>
</organism>
<dbReference type="Pfam" id="PF13579">
    <property type="entry name" value="Glyco_trans_4_4"/>
    <property type="match status" value="1"/>
</dbReference>
<dbReference type="RefSeq" id="WP_330484662.1">
    <property type="nucleotide sequence ID" value="NZ_JAZBJZ010000069.1"/>
</dbReference>
<accession>A0AAW9Q2Y3</accession>
<dbReference type="Proteomes" id="UP001333818">
    <property type="component" value="Unassembled WGS sequence"/>
</dbReference>
<dbReference type="InterPro" id="IPR028098">
    <property type="entry name" value="Glyco_trans_4-like_N"/>
</dbReference>
<dbReference type="Gene3D" id="3.40.50.2000">
    <property type="entry name" value="Glycogen Phosphorylase B"/>
    <property type="match status" value="2"/>
</dbReference>
<sequence>MKILHVIPSVAAVRGGPSQAVLEMVKALNVLGDVSEDDRKVTAAARRIRYEIATTNDNGKDLLDVSLEDWTEYAGVPIRFFPRYSPSVRGIREFAFSSSLTAWLWQHVTDYDLLHIHAIFSYPSTIAMAIARMKGVPYINRPLGQLCVWSLQQSRFKKQIYLSAIERANLKHCQTLHLTSLQEQQEVAALGLSLPSFILPHGISIPPPIPEARSQLRQLLGISADTPIILFMSRLHAKKGLNYLIPALGKCMNRTEYPFWFILAGQGDPAYEAEVKDLLREQGLDRCTHWAGFVTGDRKQLFLQGSDLFALTSHSENFGIAVLEAMAVGLPLLITRGVALAAEVEQHQLGIVPALDIDGIAMGIASFLEQPQAFKQMGDRASQLVASQYSWDKIAAKLAGVYSNILTP</sequence>
<keyword evidence="3" id="KW-0328">Glycosyltransferase</keyword>
<dbReference type="EC" id="2.4.-.-" evidence="3"/>
<dbReference type="SUPFAM" id="SSF53756">
    <property type="entry name" value="UDP-Glycosyltransferase/glycogen phosphorylase"/>
    <property type="match status" value="1"/>
</dbReference>
<comment type="caution">
    <text evidence="3">The sequence shown here is derived from an EMBL/GenBank/DDBJ whole genome shotgun (WGS) entry which is preliminary data.</text>
</comment>
<dbReference type="Pfam" id="PF00534">
    <property type="entry name" value="Glycos_transf_1"/>
    <property type="match status" value="1"/>
</dbReference>
<dbReference type="PANTHER" id="PTHR12526">
    <property type="entry name" value="GLYCOSYLTRANSFERASE"/>
    <property type="match status" value="1"/>
</dbReference>
<dbReference type="CDD" id="cd03821">
    <property type="entry name" value="GT4_Bme6-like"/>
    <property type="match status" value="1"/>
</dbReference>
<reference evidence="3" key="1">
    <citation type="submission" date="2024-01" db="EMBL/GenBank/DDBJ databases">
        <title>Bank of Algae and Cyanobacteria of the Azores (BACA) strain genomes.</title>
        <authorList>
            <person name="Luz R."/>
            <person name="Cordeiro R."/>
            <person name="Fonseca A."/>
            <person name="Goncalves V."/>
        </authorList>
    </citation>
    <scope>NUCLEOTIDE SEQUENCE</scope>
    <source>
        <strain evidence="3">BACA0141</strain>
    </source>
</reference>
<keyword evidence="4" id="KW-1185">Reference proteome</keyword>
<feature type="domain" description="Glycosyltransferase subfamily 4-like N-terminal" evidence="2">
    <location>
        <begin position="15"/>
        <end position="192"/>
    </location>
</feature>
<dbReference type="InterPro" id="IPR001296">
    <property type="entry name" value="Glyco_trans_1"/>
</dbReference>
<evidence type="ECO:0000313" key="3">
    <source>
        <dbReference type="EMBL" id="MEE3718229.1"/>
    </source>
</evidence>
<evidence type="ECO:0000259" key="1">
    <source>
        <dbReference type="Pfam" id="PF00534"/>
    </source>
</evidence>
<dbReference type="EMBL" id="JAZBJZ010000069">
    <property type="protein sequence ID" value="MEE3718229.1"/>
    <property type="molecule type" value="Genomic_DNA"/>
</dbReference>
<name>A0AAW9Q2Y3_9CYAN</name>
<dbReference type="GO" id="GO:0016757">
    <property type="term" value="F:glycosyltransferase activity"/>
    <property type="evidence" value="ECO:0007669"/>
    <property type="project" value="UniProtKB-KW"/>
</dbReference>